<evidence type="ECO:0000313" key="1">
    <source>
        <dbReference type="EMBL" id="TGY80208.1"/>
    </source>
</evidence>
<accession>A0AC61RJM6</accession>
<keyword evidence="2" id="KW-1185">Reference proteome</keyword>
<proteinExistence type="predicted"/>
<dbReference type="Proteomes" id="UP000306319">
    <property type="component" value="Unassembled WGS sequence"/>
</dbReference>
<evidence type="ECO:0000313" key="2">
    <source>
        <dbReference type="Proteomes" id="UP000306319"/>
    </source>
</evidence>
<reference evidence="1" key="1">
    <citation type="submission" date="2019-04" db="EMBL/GenBank/DDBJ databases">
        <title>Microbes associate with the intestines of laboratory mice.</title>
        <authorList>
            <person name="Navarre W."/>
            <person name="Wong E."/>
            <person name="Huang K."/>
            <person name="Tropini C."/>
            <person name="Ng K."/>
            <person name="Yu B."/>
        </authorList>
    </citation>
    <scope>NUCLEOTIDE SEQUENCE</scope>
    <source>
        <strain evidence="1">NM04_E33</strain>
    </source>
</reference>
<name>A0AC61RJM6_9BACT</name>
<gene>
    <name evidence="1" type="ORF">E5331_02915</name>
</gene>
<dbReference type="EMBL" id="SRYB01000003">
    <property type="protein sequence ID" value="TGY80208.1"/>
    <property type="molecule type" value="Genomic_DNA"/>
</dbReference>
<comment type="caution">
    <text evidence="1">The sequence shown here is derived from an EMBL/GenBank/DDBJ whole genome shotgun (WGS) entry which is preliminary data.</text>
</comment>
<sequence length="183" mass="21580">MRHTKEIFQRLSRGQFISSNSVDRDIQVLYNDLEENRQEYYDYFSQIDFKLMGGDGYFYFSRDEARQIIENKLQSLFKWIDYLDFLKTYDTTFCSGTQFRISQIEGRMASDLELRDKLANLNLDIAANHDKIRKIADDMVAIGFAELINAEEEEFQVTSAFGYIEQIILCININEDIEDEIPE</sequence>
<organism evidence="1 2">
    <name type="scientific">Lepagella muris</name>
    <dbReference type="NCBI Taxonomy" id="3032870"/>
    <lineage>
        <taxon>Bacteria</taxon>
        <taxon>Pseudomonadati</taxon>
        <taxon>Bacteroidota</taxon>
        <taxon>Bacteroidia</taxon>
        <taxon>Bacteroidales</taxon>
        <taxon>Muribaculaceae</taxon>
        <taxon>Lepagella</taxon>
    </lineage>
</organism>
<protein>
    <submittedName>
        <fullName evidence="1">Uncharacterized protein</fullName>
    </submittedName>
</protein>